<dbReference type="AlphaFoldDB" id="A0AA87REM0"/>
<evidence type="ECO:0008006" key="4">
    <source>
        <dbReference type="Google" id="ProtNLM"/>
    </source>
</evidence>
<feature type="transmembrane region" description="Helical" evidence="1">
    <location>
        <begin position="55"/>
        <end position="73"/>
    </location>
</feature>
<organism evidence="2 3">
    <name type="scientific">Agrococcus baldri</name>
    <dbReference type="NCBI Taxonomy" id="153730"/>
    <lineage>
        <taxon>Bacteria</taxon>
        <taxon>Bacillati</taxon>
        <taxon>Actinomycetota</taxon>
        <taxon>Actinomycetes</taxon>
        <taxon>Micrococcales</taxon>
        <taxon>Microbacteriaceae</taxon>
        <taxon>Agrococcus</taxon>
    </lineage>
</organism>
<keyword evidence="1" id="KW-1133">Transmembrane helix</keyword>
<evidence type="ECO:0000313" key="3">
    <source>
        <dbReference type="Proteomes" id="UP000321749"/>
    </source>
</evidence>
<accession>A0AA87REM0</accession>
<evidence type="ECO:0000313" key="2">
    <source>
        <dbReference type="EMBL" id="GEK79045.1"/>
    </source>
</evidence>
<evidence type="ECO:0000256" key="1">
    <source>
        <dbReference type="SAM" id="Phobius"/>
    </source>
</evidence>
<protein>
    <recommendedName>
        <fullName evidence="4">VanZ like family protein</fullName>
    </recommendedName>
</protein>
<gene>
    <name evidence="2" type="ORF">ABA31_03960</name>
</gene>
<proteinExistence type="predicted"/>
<feature type="transmembrane region" description="Helical" evidence="1">
    <location>
        <begin position="79"/>
        <end position="99"/>
    </location>
</feature>
<keyword evidence="1" id="KW-0472">Membrane</keyword>
<dbReference type="EMBL" id="BJUU01000002">
    <property type="protein sequence ID" value="GEK79045.1"/>
    <property type="molecule type" value="Genomic_DNA"/>
</dbReference>
<reference evidence="2 3" key="1">
    <citation type="submission" date="2019-07" db="EMBL/GenBank/DDBJ databases">
        <title>Whole genome shotgun sequence of Agrococcus baldri NBRC 103055.</title>
        <authorList>
            <person name="Hosoyama A."/>
            <person name="Uohara A."/>
            <person name="Ohji S."/>
            <person name="Ichikawa N."/>
        </authorList>
    </citation>
    <scope>NUCLEOTIDE SEQUENCE [LARGE SCALE GENOMIC DNA]</scope>
    <source>
        <strain evidence="2 3">NBRC 103055</strain>
    </source>
</reference>
<keyword evidence="1" id="KW-0812">Transmembrane</keyword>
<keyword evidence="3" id="KW-1185">Reference proteome</keyword>
<sequence>MFAAALLVQLVVLYWPSPPGGPGIPGLDKLVHAGVFLAPALAGVLAGIRPAWLGAALVAHAVASELVQQWLLPERSGDVWDAVADVVGVALGIALGLLVRRGATRRQAPR</sequence>
<feature type="transmembrane region" description="Helical" evidence="1">
    <location>
        <begin position="30"/>
        <end position="48"/>
    </location>
</feature>
<dbReference type="Proteomes" id="UP000321749">
    <property type="component" value="Unassembled WGS sequence"/>
</dbReference>
<name>A0AA87REM0_9MICO</name>
<comment type="caution">
    <text evidence="2">The sequence shown here is derived from an EMBL/GenBank/DDBJ whole genome shotgun (WGS) entry which is preliminary data.</text>
</comment>